<reference evidence="2" key="1">
    <citation type="submission" date="2016-06" db="EMBL/GenBank/DDBJ databases">
        <authorList>
            <person name="Rodrigo-Torres L."/>
            <person name="Arahal R.D."/>
            <person name="Lucena T."/>
        </authorList>
    </citation>
    <scope>NUCLEOTIDE SEQUENCE [LARGE SCALE GENOMIC DNA]</scope>
    <source>
        <strain evidence="2">CECT8203</strain>
    </source>
</reference>
<organism evidence="1 2">
    <name type="scientific">Vibrio thalassae</name>
    <dbReference type="NCBI Taxonomy" id="1243014"/>
    <lineage>
        <taxon>Bacteria</taxon>
        <taxon>Pseudomonadati</taxon>
        <taxon>Pseudomonadota</taxon>
        <taxon>Gammaproteobacteria</taxon>
        <taxon>Vibrionales</taxon>
        <taxon>Vibrionaceae</taxon>
        <taxon>Vibrio</taxon>
    </lineage>
</organism>
<keyword evidence="2" id="KW-1185">Reference proteome</keyword>
<evidence type="ECO:0000313" key="1">
    <source>
        <dbReference type="EMBL" id="SNX49897.1"/>
    </source>
</evidence>
<dbReference type="Proteomes" id="UP000219336">
    <property type="component" value="Unassembled WGS sequence"/>
</dbReference>
<accession>A0A240EMH4</accession>
<dbReference type="AlphaFoldDB" id="A0A240EMH4"/>
<name>A0A240EMH4_9VIBR</name>
<evidence type="ECO:0000313" key="2">
    <source>
        <dbReference type="Proteomes" id="UP000219336"/>
    </source>
</evidence>
<protein>
    <submittedName>
        <fullName evidence="1">Uncharacterized protein</fullName>
    </submittedName>
</protein>
<dbReference type="EMBL" id="OANU01000080">
    <property type="protein sequence ID" value="SNX49897.1"/>
    <property type="molecule type" value="Genomic_DNA"/>
</dbReference>
<sequence length="47" mass="5239">MAKIILYMPTPTTDLLSYIEYGDQPTDSGGYRHSRGTEKIISGSNIF</sequence>
<gene>
    <name evidence="1" type="ORF">VTH8203_03545</name>
</gene>
<proteinExistence type="predicted"/>